<keyword evidence="3" id="KW-1185">Reference proteome</keyword>
<keyword evidence="1" id="KW-0472">Membrane</keyword>
<organism evidence="2 3">
    <name type="scientific">Shewanella salipaludis</name>
    <dbReference type="NCBI Taxonomy" id="2723052"/>
    <lineage>
        <taxon>Bacteria</taxon>
        <taxon>Pseudomonadati</taxon>
        <taxon>Pseudomonadota</taxon>
        <taxon>Gammaproteobacteria</taxon>
        <taxon>Alteromonadales</taxon>
        <taxon>Shewanellaceae</taxon>
        <taxon>Shewanella</taxon>
    </lineage>
</organism>
<proteinExistence type="predicted"/>
<sequence>MVSFTYNLNSDVVEVQASDWNGLERVFINGSLVSRKLNFGPRSEHLVKHKDGHSYRFQLLLDPQTQELTCRIYRRELLVTSLKQGKEHLLRTRRYLQHSLSFACVAILYLMWLNV</sequence>
<evidence type="ECO:0000256" key="1">
    <source>
        <dbReference type="SAM" id="Phobius"/>
    </source>
</evidence>
<dbReference type="Proteomes" id="UP000737113">
    <property type="component" value="Unassembled WGS sequence"/>
</dbReference>
<keyword evidence="1" id="KW-0812">Transmembrane</keyword>
<feature type="transmembrane region" description="Helical" evidence="1">
    <location>
        <begin position="95"/>
        <end position="112"/>
    </location>
</feature>
<name>A0A972FQE3_9GAMM</name>
<gene>
    <name evidence="2" type="ORF">HC757_03495</name>
</gene>
<accession>A0A972FQE3</accession>
<dbReference type="RefSeq" id="WP_169562922.1">
    <property type="nucleotide sequence ID" value="NZ_JAAXYH010000002.1"/>
</dbReference>
<keyword evidence="1" id="KW-1133">Transmembrane helix</keyword>
<dbReference type="EMBL" id="JAAXYH010000002">
    <property type="protein sequence ID" value="NMH64233.1"/>
    <property type="molecule type" value="Genomic_DNA"/>
</dbReference>
<dbReference type="AlphaFoldDB" id="A0A972FQE3"/>
<reference evidence="2" key="1">
    <citation type="submission" date="2020-04" db="EMBL/GenBank/DDBJ databases">
        <title>Description of Shewanella salipaludis sp. nov., isolated from a salt marsh.</title>
        <authorList>
            <person name="Park S."/>
            <person name="Yoon J.-H."/>
        </authorList>
    </citation>
    <scope>NUCLEOTIDE SEQUENCE</scope>
    <source>
        <strain evidence="2">SHSM-M6</strain>
    </source>
</reference>
<protein>
    <submittedName>
        <fullName evidence="2">Uncharacterized protein</fullName>
    </submittedName>
</protein>
<comment type="caution">
    <text evidence="2">The sequence shown here is derived from an EMBL/GenBank/DDBJ whole genome shotgun (WGS) entry which is preliminary data.</text>
</comment>
<evidence type="ECO:0000313" key="3">
    <source>
        <dbReference type="Proteomes" id="UP000737113"/>
    </source>
</evidence>
<evidence type="ECO:0000313" key="2">
    <source>
        <dbReference type="EMBL" id="NMH64233.1"/>
    </source>
</evidence>